<keyword evidence="3 11" id="KW-0645">Protease</keyword>
<evidence type="ECO:0000313" key="14">
    <source>
        <dbReference type="EMBL" id="PMB75931.1"/>
    </source>
</evidence>
<name>A0A2J6N7V9_9CREN</name>
<dbReference type="PANTHER" id="PTHR43221:SF2">
    <property type="entry name" value="PROTEASE HTPX HOMOLOG"/>
    <property type="match status" value="1"/>
</dbReference>
<feature type="transmembrane region" description="Helical" evidence="11">
    <location>
        <begin position="190"/>
        <end position="215"/>
    </location>
</feature>
<evidence type="ECO:0000313" key="13">
    <source>
        <dbReference type="EMBL" id="HEW63910.1"/>
    </source>
</evidence>
<evidence type="ECO:0000313" key="15">
    <source>
        <dbReference type="Proteomes" id="UP000237153"/>
    </source>
</evidence>
<feature type="transmembrane region" description="Helical" evidence="11">
    <location>
        <begin position="6"/>
        <end position="30"/>
    </location>
</feature>
<dbReference type="EMBL" id="PNIM01000004">
    <property type="protein sequence ID" value="PMB75931.1"/>
    <property type="molecule type" value="Genomic_DNA"/>
</dbReference>
<feature type="transmembrane region" description="Helical" evidence="11">
    <location>
        <begin position="51"/>
        <end position="73"/>
    </location>
</feature>
<feature type="transmembrane region" description="Helical" evidence="11">
    <location>
        <begin position="79"/>
        <end position="97"/>
    </location>
</feature>
<evidence type="ECO:0000256" key="4">
    <source>
        <dbReference type="ARBA" id="ARBA00022692"/>
    </source>
</evidence>
<keyword evidence="8 11" id="KW-1133">Transmembrane helix</keyword>
<dbReference type="Gene3D" id="3.30.2010.10">
    <property type="entry name" value="Metalloproteases ('zincins'), catalytic domain"/>
    <property type="match status" value="1"/>
</dbReference>
<reference evidence="13" key="2">
    <citation type="journal article" date="2020" name="mSystems">
        <title>Genome- and Community-Level Interaction Insights into Carbon Utilization and Element Cycling Functions of Hydrothermarchaeota in Hydrothermal Sediment.</title>
        <authorList>
            <person name="Zhou Z."/>
            <person name="Liu Y."/>
            <person name="Xu W."/>
            <person name="Pan J."/>
            <person name="Luo Z.H."/>
            <person name="Li M."/>
        </authorList>
    </citation>
    <scope>NUCLEOTIDE SEQUENCE [LARGE SCALE GENOMIC DNA]</scope>
    <source>
        <strain evidence="13">SpSt-1261</strain>
    </source>
</reference>
<dbReference type="InterPro" id="IPR001915">
    <property type="entry name" value="Peptidase_M48"/>
</dbReference>
<dbReference type="HAMAP" id="MF_00188">
    <property type="entry name" value="Pept_M48_protease_HtpX"/>
    <property type="match status" value="1"/>
</dbReference>
<comment type="caution">
    <text evidence="14">The sequence shown here is derived from an EMBL/GenBank/DDBJ whole genome shotgun (WGS) entry which is preliminary data.</text>
</comment>
<accession>A0A2J6N7V9</accession>
<keyword evidence="10 11" id="KW-0472">Membrane</keyword>
<keyword evidence="4 11" id="KW-0812">Transmembrane</keyword>
<sequence>MLLFLISPYFFFGMLIASLLTAGIIGILAVSADKIVRGPPKSLTGLKTSMAVTAIVTFLGSISLIYLVGVYFLGYGFSWLYFTVGLVAIFMILQWLLSPYMIKAVYRASEPKPEESWVSEMVTKMAKDAGLKSIPKAVIAEVPAPNAFAFGSPIAGNYVAITRGLLQLFPKEEIEAVVGHELGHLKHRDVATLLAISLLPSAIYFIGRMLLAWGWLAGDSREREGGAMFYVLIGAILFVAGFLFQFLVTHFSRLREYFADYHSAKLTGNPRMLQRALARLTLIYESNPNVSNQINKSAAMLFIVNYFVSMSGGMAYENIDYWFPYSKKPYIPKDINIDEAVEKIMNRKESAFLELFSTHPSTPKRLRFLENLRNKVPY</sequence>
<dbReference type="InterPro" id="IPR050083">
    <property type="entry name" value="HtpX_protease"/>
</dbReference>
<feature type="active site" evidence="11">
    <location>
        <position position="181"/>
    </location>
</feature>
<dbReference type="GO" id="GO:0008270">
    <property type="term" value="F:zinc ion binding"/>
    <property type="evidence" value="ECO:0007669"/>
    <property type="project" value="UniProtKB-UniRule"/>
</dbReference>
<reference evidence="14 15" key="1">
    <citation type="submission" date="2018-01" db="EMBL/GenBank/DDBJ databases">
        <title>Metagenomic assembled genomes from two thermal pools in the Uzon Caldera, Kamchatka, Russia.</title>
        <authorList>
            <person name="Wilkins L."/>
            <person name="Ettinger C."/>
        </authorList>
    </citation>
    <scope>NUCLEOTIDE SEQUENCE [LARGE SCALE GENOMIC DNA]</scope>
    <source>
        <strain evidence="14">ZAV-06</strain>
    </source>
</reference>
<feature type="binding site" evidence="11">
    <location>
        <position position="184"/>
    </location>
    <ligand>
        <name>Zn(2+)</name>
        <dbReference type="ChEBI" id="CHEBI:29105"/>
        <note>catalytic</note>
    </ligand>
</feature>
<comment type="subcellular location">
    <subcellularLocation>
        <location evidence="11">Cell membrane</location>
        <topology evidence="11">Multi-pass membrane protein</topology>
    </subcellularLocation>
</comment>
<evidence type="ECO:0000256" key="3">
    <source>
        <dbReference type="ARBA" id="ARBA00022670"/>
    </source>
</evidence>
<keyword evidence="5 11" id="KW-0479">Metal-binding</keyword>
<evidence type="ECO:0000256" key="10">
    <source>
        <dbReference type="ARBA" id="ARBA00023136"/>
    </source>
</evidence>
<organism evidence="14 15">
    <name type="scientific">Fervidicoccus fontis</name>
    <dbReference type="NCBI Taxonomy" id="683846"/>
    <lineage>
        <taxon>Archaea</taxon>
        <taxon>Thermoproteota</taxon>
        <taxon>Thermoprotei</taxon>
        <taxon>Fervidicoccales</taxon>
        <taxon>Fervidicoccaceae</taxon>
        <taxon>Fervidicoccus</taxon>
    </lineage>
</organism>
<dbReference type="GO" id="GO:0005886">
    <property type="term" value="C:plasma membrane"/>
    <property type="evidence" value="ECO:0007669"/>
    <property type="project" value="UniProtKB-SubCell"/>
</dbReference>
<keyword evidence="6 11" id="KW-0378">Hydrolase</keyword>
<dbReference type="EMBL" id="DSFH01000039">
    <property type="protein sequence ID" value="HEW63910.1"/>
    <property type="molecule type" value="Genomic_DNA"/>
</dbReference>
<keyword evidence="2 11" id="KW-1003">Cell membrane</keyword>
<keyword evidence="9 11" id="KW-0482">Metalloprotease</keyword>
<comment type="similarity">
    <text evidence="1 11">Belongs to the peptidase M48B family.</text>
</comment>
<feature type="transmembrane region" description="Helical" evidence="11">
    <location>
        <begin position="227"/>
        <end position="248"/>
    </location>
</feature>
<evidence type="ECO:0000259" key="12">
    <source>
        <dbReference type="Pfam" id="PF01435"/>
    </source>
</evidence>
<dbReference type="Proteomes" id="UP000237153">
    <property type="component" value="Unassembled WGS sequence"/>
</dbReference>
<evidence type="ECO:0000256" key="5">
    <source>
        <dbReference type="ARBA" id="ARBA00022723"/>
    </source>
</evidence>
<evidence type="ECO:0000256" key="8">
    <source>
        <dbReference type="ARBA" id="ARBA00022989"/>
    </source>
</evidence>
<proteinExistence type="inferred from homology"/>
<dbReference type="CDD" id="cd07338">
    <property type="entry name" value="M48B_HtpX_like"/>
    <property type="match status" value="1"/>
</dbReference>
<feature type="domain" description="Peptidase M48" evidence="12">
    <location>
        <begin position="114"/>
        <end position="371"/>
    </location>
</feature>
<dbReference type="InterPro" id="IPR022919">
    <property type="entry name" value="Pept_M48_protease_HtpX"/>
</dbReference>
<dbReference type="RefSeq" id="WP_272985231.1">
    <property type="nucleotide sequence ID" value="NZ_DSFH01000039.1"/>
</dbReference>
<dbReference type="PANTHER" id="PTHR43221">
    <property type="entry name" value="PROTEASE HTPX"/>
    <property type="match status" value="1"/>
</dbReference>
<dbReference type="AlphaFoldDB" id="A0A2J6N7V9"/>
<evidence type="ECO:0000256" key="6">
    <source>
        <dbReference type="ARBA" id="ARBA00022801"/>
    </source>
</evidence>
<dbReference type="EC" id="3.4.24.-" evidence="11"/>
<feature type="binding site" evidence="11">
    <location>
        <position position="180"/>
    </location>
    <ligand>
        <name>Zn(2+)</name>
        <dbReference type="ChEBI" id="CHEBI:29105"/>
        <note>catalytic</note>
    </ligand>
</feature>
<protein>
    <recommendedName>
        <fullName evidence="11">Protease HtpX homolog</fullName>
        <ecNumber evidence="11">3.4.24.-</ecNumber>
    </recommendedName>
</protein>
<dbReference type="Proteomes" id="UP000886076">
    <property type="component" value="Unassembled WGS sequence"/>
</dbReference>
<dbReference type="GO" id="GO:0006508">
    <property type="term" value="P:proteolysis"/>
    <property type="evidence" value="ECO:0007669"/>
    <property type="project" value="UniProtKB-KW"/>
</dbReference>
<dbReference type="Pfam" id="PF01435">
    <property type="entry name" value="Peptidase_M48"/>
    <property type="match status" value="1"/>
</dbReference>
<dbReference type="GO" id="GO:0004222">
    <property type="term" value="F:metalloendopeptidase activity"/>
    <property type="evidence" value="ECO:0007669"/>
    <property type="project" value="UniProtKB-UniRule"/>
</dbReference>
<evidence type="ECO:0000256" key="2">
    <source>
        <dbReference type="ARBA" id="ARBA00022475"/>
    </source>
</evidence>
<evidence type="ECO:0000256" key="7">
    <source>
        <dbReference type="ARBA" id="ARBA00022833"/>
    </source>
</evidence>
<feature type="binding site" evidence="11">
    <location>
        <position position="256"/>
    </location>
    <ligand>
        <name>Zn(2+)</name>
        <dbReference type="ChEBI" id="CHEBI:29105"/>
        <note>catalytic</note>
    </ligand>
</feature>
<evidence type="ECO:0000256" key="9">
    <source>
        <dbReference type="ARBA" id="ARBA00023049"/>
    </source>
</evidence>
<keyword evidence="7 11" id="KW-0862">Zinc</keyword>
<evidence type="ECO:0000256" key="11">
    <source>
        <dbReference type="HAMAP-Rule" id="MF_00188"/>
    </source>
</evidence>
<gene>
    <name evidence="11" type="primary">htpX</name>
    <name evidence="14" type="ORF">C0188_01175</name>
    <name evidence="13" type="ORF">ENO39_02480</name>
</gene>
<comment type="cofactor">
    <cofactor evidence="11">
        <name>Zn(2+)</name>
        <dbReference type="ChEBI" id="CHEBI:29105"/>
    </cofactor>
    <text evidence="11">Binds 1 zinc ion per subunit.</text>
</comment>
<evidence type="ECO:0000256" key="1">
    <source>
        <dbReference type="ARBA" id="ARBA00009779"/>
    </source>
</evidence>